<reference evidence="8 9" key="1">
    <citation type="submission" date="2008-07" db="EMBL/GenBank/DDBJ databases">
        <authorList>
            <person name="El-Sayed N."/>
            <person name="Caler E."/>
            <person name="Inman J."/>
            <person name="Amedeo P."/>
            <person name="Hass B."/>
            <person name="Wortman J."/>
        </authorList>
    </citation>
    <scope>NUCLEOTIDE SEQUENCE [LARGE SCALE GENOMIC DNA]</scope>
    <source>
        <strain evidence="9">ATCC 50983 / TXsc</strain>
    </source>
</reference>
<dbReference type="InParanoid" id="C5LI99"/>
<dbReference type="PANTHER" id="PTHR21547:SF0">
    <property type="entry name" value="CLUSTERIN-ASSOCIATED PROTEIN 1"/>
    <property type="match status" value="1"/>
</dbReference>
<sequence length="84" mass="10362">HHHQGLRTVRPAFMDEYEELQEFMDQLYEAYVDRFRNLDYLEHELDILNREEEERIEANEKKLRALQKKLREEVLVDIIVFSVQ</sequence>
<dbReference type="EMBL" id="GG682206">
    <property type="protein sequence ID" value="EER03547.1"/>
    <property type="molecule type" value="Genomic_DNA"/>
</dbReference>
<name>C5LI99_PERM5</name>
<keyword evidence="3" id="KW-0970">Cilium biogenesis/degradation</keyword>
<comment type="subcellular location">
    <subcellularLocation>
        <location evidence="1">Cell projection</location>
        <location evidence="1">Cilium</location>
    </subcellularLocation>
</comment>
<dbReference type="InterPro" id="IPR019366">
    <property type="entry name" value="Clusterin-associated_protein-1"/>
</dbReference>
<evidence type="ECO:0000256" key="7">
    <source>
        <dbReference type="SAM" id="Coils"/>
    </source>
</evidence>
<evidence type="ECO:0000256" key="6">
    <source>
        <dbReference type="ARBA" id="ARBA00023273"/>
    </source>
</evidence>
<dbReference type="GO" id="GO:0030992">
    <property type="term" value="C:intraciliary transport particle B"/>
    <property type="evidence" value="ECO:0007669"/>
    <property type="project" value="TreeGrafter"/>
</dbReference>
<keyword evidence="4 7" id="KW-0175">Coiled coil</keyword>
<dbReference type="GO" id="GO:0005929">
    <property type="term" value="C:cilium"/>
    <property type="evidence" value="ECO:0007669"/>
    <property type="project" value="UniProtKB-SubCell"/>
</dbReference>
<accession>C5LI99</accession>
<evidence type="ECO:0000256" key="3">
    <source>
        <dbReference type="ARBA" id="ARBA00022794"/>
    </source>
</evidence>
<dbReference type="AlphaFoldDB" id="C5LI99"/>
<feature type="non-terminal residue" evidence="8">
    <location>
        <position position="1"/>
    </location>
</feature>
<evidence type="ECO:0000256" key="2">
    <source>
        <dbReference type="ARBA" id="ARBA00008340"/>
    </source>
</evidence>
<evidence type="ECO:0000256" key="5">
    <source>
        <dbReference type="ARBA" id="ARBA00023069"/>
    </source>
</evidence>
<feature type="coiled-coil region" evidence="7">
    <location>
        <begin position="41"/>
        <end position="73"/>
    </location>
</feature>
<dbReference type="Proteomes" id="UP000007800">
    <property type="component" value="Unassembled WGS sequence"/>
</dbReference>
<dbReference type="GeneID" id="9047790"/>
<dbReference type="GO" id="GO:0005815">
    <property type="term" value="C:microtubule organizing center"/>
    <property type="evidence" value="ECO:0007669"/>
    <property type="project" value="TreeGrafter"/>
</dbReference>
<gene>
    <name evidence="8" type="ORF">Pmar_PMAR009937</name>
</gene>
<evidence type="ECO:0000256" key="4">
    <source>
        <dbReference type="ARBA" id="ARBA00023054"/>
    </source>
</evidence>
<dbReference type="OrthoDB" id="438545at2759"/>
<evidence type="ECO:0000256" key="1">
    <source>
        <dbReference type="ARBA" id="ARBA00004138"/>
    </source>
</evidence>
<protein>
    <submittedName>
        <fullName evidence="8">Uncharacterized protein</fullName>
    </submittedName>
</protein>
<dbReference type="GO" id="GO:0060271">
    <property type="term" value="P:cilium assembly"/>
    <property type="evidence" value="ECO:0007669"/>
    <property type="project" value="TreeGrafter"/>
</dbReference>
<keyword evidence="6" id="KW-0966">Cell projection</keyword>
<keyword evidence="9" id="KW-1185">Reference proteome</keyword>
<dbReference type="Pfam" id="PF10234">
    <property type="entry name" value="Cluap1"/>
    <property type="match status" value="1"/>
</dbReference>
<evidence type="ECO:0000313" key="8">
    <source>
        <dbReference type="EMBL" id="EER03547.1"/>
    </source>
</evidence>
<proteinExistence type="inferred from homology"/>
<keyword evidence="5" id="KW-0969">Cilium</keyword>
<comment type="similarity">
    <text evidence="2">Belongs to the CLUAP1 family.</text>
</comment>
<dbReference type="RefSeq" id="XP_002771731.1">
    <property type="nucleotide sequence ID" value="XM_002771685.1"/>
</dbReference>
<organism evidence="9">
    <name type="scientific">Perkinsus marinus (strain ATCC 50983 / TXsc)</name>
    <dbReference type="NCBI Taxonomy" id="423536"/>
    <lineage>
        <taxon>Eukaryota</taxon>
        <taxon>Sar</taxon>
        <taxon>Alveolata</taxon>
        <taxon>Perkinsozoa</taxon>
        <taxon>Perkinsea</taxon>
        <taxon>Perkinsida</taxon>
        <taxon>Perkinsidae</taxon>
        <taxon>Perkinsus</taxon>
    </lineage>
</organism>
<dbReference type="PANTHER" id="PTHR21547">
    <property type="entry name" value="CLUSTERIN ASSOCIATED PROTEIN 1"/>
    <property type="match status" value="1"/>
</dbReference>
<evidence type="ECO:0000313" key="9">
    <source>
        <dbReference type="Proteomes" id="UP000007800"/>
    </source>
</evidence>